<dbReference type="Proteomes" id="UP000554482">
    <property type="component" value="Unassembled WGS sequence"/>
</dbReference>
<evidence type="ECO:0000313" key="4">
    <source>
        <dbReference type="EMBL" id="KAF5208052.1"/>
    </source>
</evidence>
<protein>
    <recommendedName>
        <fullName evidence="3">CCHC-type domain-containing protein</fullName>
    </recommendedName>
</protein>
<dbReference type="InterPro" id="IPR036875">
    <property type="entry name" value="Znf_CCHC_sf"/>
</dbReference>
<keyword evidence="1" id="KW-0479">Metal-binding</keyword>
<evidence type="ECO:0000313" key="5">
    <source>
        <dbReference type="Proteomes" id="UP000554482"/>
    </source>
</evidence>
<organism evidence="4 5">
    <name type="scientific">Thalictrum thalictroides</name>
    <name type="common">Rue-anemone</name>
    <name type="synonym">Anemone thalictroides</name>
    <dbReference type="NCBI Taxonomy" id="46969"/>
    <lineage>
        <taxon>Eukaryota</taxon>
        <taxon>Viridiplantae</taxon>
        <taxon>Streptophyta</taxon>
        <taxon>Embryophyta</taxon>
        <taxon>Tracheophyta</taxon>
        <taxon>Spermatophyta</taxon>
        <taxon>Magnoliopsida</taxon>
        <taxon>Ranunculales</taxon>
        <taxon>Ranunculaceae</taxon>
        <taxon>Thalictroideae</taxon>
        <taxon>Thalictrum</taxon>
    </lineage>
</organism>
<evidence type="ECO:0000259" key="3">
    <source>
        <dbReference type="PROSITE" id="PS50158"/>
    </source>
</evidence>
<dbReference type="EMBL" id="JABWDY010000546">
    <property type="protein sequence ID" value="KAF5208052.1"/>
    <property type="molecule type" value="Genomic_DNA"/>
</dbReference>
<sequence length="166" mass="19385">MSLALRMEQLEKEFRDSRVKTKPWDHGKNSRAPYDGKDRGRFRPYEQKGSFYHQQNPRPYQGGNDRHRGNDRPRDNNGRGDYRPRGNDRQNDYQGRQGQRDRARPPAPPQDQGVMAALCWECRQPGHYARECPQRQQRQQRPGGHDRRPPPAGRVYAALPGADDVR</sequence>
<dbReference type="SUPFAM" id="SSF57756">
    <property type="entry name" value="Retrovirus zinc finger-like domains"/>
    <property type="match status" value="1"/>
</dbReference>
<dbReference type="AlphaFoldDB" id="A0A7J6XH73"/>
<feature type="non-terminal residue" evidence="4">
    <location>
        <position position="166"/>
    </location>
</feature>
<dbReference type="OrthoDB" id="8067401at2759"/>
<dbReference type="GO" id="GO:0003676">
    <property type="term" value="F:nucleic acid binding"/>
    <property type="evidence" value="ECO:0007669"/>
    <property type="project" value="InterPro"/>
</dbReference>
<dbReference type="Pfam" id="PF00098">
    <property type="entry name" value="zf-CCHC"/>
    <property type="match status" value="1"/>
</dbReference>
<name>A0A7J6XH73_THATH</name>
<proteinExistence type="predicted"/>
<reference evidence="4 5" key="1">
    <citation type="submission" date="2020-06" db="EMBL/GenBank/DDBJ databases">
        <title>Transcriptomic and genomic resources for Thalictrum thalictroides and T. hernandezii: Facilitating candidate gene discovery in an emerging model plant lineage.</title>
        <authorList>
            <person name="Arias T."/>
            <person name="Riano-Pachon D.M."/>
            <person name="Di Stilio V.S."/>
        </authorList>
    </citation>
    <scope>NUCLEOTIDE SEQUENCE [LARGE SCALE GENOMIC DNA]</scope>
    <source>
        <strain evidence="5">cv. WT478/WT964</strain>
        <tissue evidence="4">Leaves</tissue>
    </source>
</reference>
<feature type="domain" description="CCHC-type" evidence="3">
    <location>
        <begin position="119"/>
        <end position="134"/>
    </location>
</feature>
<keyword evidence="1" id="KW-0863">Zinc-finger</keyword>
<feature type="compositionally biased region" description="Basic and acidic residues" evidence="2">
    <location>
        <begin position="8"/>
        <end position="46"/>
    </location>
</feature>
<dbReference type="SMART" id="SM00343">
    <property type="entry name" value="ZnF_C2HC"/>
    <property type="match status" value="1"/>
</dbReference>
<dbReference type="Gene3D" id="4.10.60.10">
    <property type="entry name" value="Zinc finger, CCHC-type"/>
    <property type="match status" value="1"/>
</dbReference>
<keyword evidence="5" id="KW-1185">Reference proteome</keyword>
<dbReference type="InterPro" id="IPR001878">
    <property type="entry name" value="Znf_CCHC"/>
</dbReference>
<dbReference type="PROSITE" id="PS50158">
    <property type="entry name" value="ZF_CCHC"/>
    <property type="match status" value="1"/>
</dbReference>
<evidence type="ECO:0000256" key="2">
    <source>
        <dbReference type="SAM" id="MobiDB-lite"/>
    </source>
</evidence>
<evidence type="ECO:0000256" key="1">
    <source>
        <dbReference type="PROSITE-ProRule" id="PRU00047"/>
    </source>
</evidence>
<accession>A0A7J6XH73</accession>
<keyword evidence="1" id="KW-0862">Zinc</keyword>
<dbReference type="GO" id="GO:0008270">
    <property type="term" value="F:zinc ion binding"/>
    <property type="evidence" value="ECO:0007669"/>
    <property type="project" value="UniProtKB-KW"/>
</dbReference>
<feature type="compositionally biased region" description="Basic and acidic residues" evidence="2">
    <location>
        <begin position="64"/>
        <end position="91"/>
    </location>
</feature>
<feature type="region of interest" description="Disordered" evidence="2">
    <location>
        <begin position="1"/>
        <end position="112"/>
    </location>
</feature>
<comment type="caution">
    <text evidence="4">The sequence shown here is derived from an EMBL/GenBank/DDBJ whole genome shotgun (WGS) entry which is preliminary data.</text>
</comment>
<feature type="region of interest" description="Disordered" evidence="2">
    <location>
        <begin position="128"/>
        <end position="166"/>
    </location>
</feature>
<gene>
    <name evidence="4" type="ORF">FRX31_002361</name>
</gene>